<dbReference type="AlphaFoldDB" id="D1A4S7"/>
<proteinExistence type="predicted"/>
<name>D1A4S7_THECD</name>
<accession>D1A4S7</accession>
<reference evidence="1 2" key="1">
    <citation type="journal article" date="2011" name="Stand. Genomic Sci.">
        <title>Complete genome sequence of Thermomonospora curvata type strain (B9).</title>
        <authorList>
            <person name="Chertkov O."/>
            <person name="Sikorski J."/>
            <person name="Nolan M."/>
            <person name="Lapidus A."/>
            <person name="Lucas S."/>
            <person name="Del Rio T.G."/>
            <person name="Tice H."/>
            <person name="Cheng J.F."/>
            <person name="Goodwin L."/>
            <person name="Pitluck S."/>
            <person name="Liolios K."/>
            <person name="Ivanova N."/>
            <person name="Mavromatis K."/>
            <person name="Mikhailova N."/>
            <person name="Ovchinnikova G."/>
            <person name="Pati A."/>
            <person name="Chen A."/>
            <person name="Palaniappan K."/>
            <person name="Djao O.D."/>
            <person name="Land M."/>
            <person name="Hauser L."/>
            <person name="Chang Y.J."/>
            <person name="Jeffries C.D."/>
            <person name="Brettin T."/>
            <person name="Han C."/>
            <person name="Detter J.C."/>
            <person name="Rohde M."/>
            <person name="Goker M."/>
            <person name="Woyke T."/>
            <person name="Bristow J."/>
            <person name="Eisen J.A."/>
            <person name="Markowitz V."/>
            <person name="Hugenholtz P."/>
            <person name="Klenk H.P."/>
            <person name="Kyrpides N.C."/>
        </authorList>
    </citation>
    <scope>NUCLEOTIDE SEQUENCE [LARGE SCALE GENOMIC DNA]</scope>
    <source>
        <strain evidence="2">ATCC 19995 / DSM 43183 / JCM 3096 / KCTC 9072 / NBRC 15933 / NCIMB 10081 / Henssen B9</strain>
    </source>
</reference>
<organism evidence="1 2">
    <name type="scientific">Thermomonospora curvata (strain ATCC 19995 / DSM 43183 / JCM 3096 / KCTC 9072 / NBRC 15933 / NCIMB 10081 / Henssen B9)</name>
    <dbReference type="NCBI Taxonomy" id="471852"/>
    <lineage>
        <taxon>Bacteria</taxon>
        <taxon>Bacillati</taxon>
        <taxon>Actinomycetota</taxon>
        <taxon>Actinomycetes</taxon>
        <taxon>Streptosporangiales</taxon>
        <taxon>Thermomonosporaceae</taxon>
        <taxon>Thermomonospora</taxon>
    </lineage>
</organism>
<dbReference type="KEGG" id="tcu:Tcur_2535"/>
<protein>
    <submittedName>
        <fullName evidence="1">Uncharacterized protein</fullName>
    </submittedName>
</protein>
<evidence type="ECO:0000313" key="1">
    <source>
        <dbReference type="EMBL" id="ACY98096.1"/>
    </source>
</evidence>
<evidence type="ECO:0000313" key="2">
    <source>
        <dbReference type="Proteomes" id="UP000001918"/>
    </source>
</evidence>
<dbReference type="Proteomes" id="UP000001918">
    <property type="component" value="Chromosome"/>
</dbReference>
<sequence>MAAFPIGIGVRNGRRTYIHIPEIGPAVKAVSEDGEAFEAQPLG</sequence>
<keyword evidence="2" id="KW-1185">Reference proteome</keyword>
<gene>
    <name evidence="1" type="ordered locus">Tcur_2535</name>
</gene>
<dbReference type="EMBL" id="CP001738">
    <property type="protein sequence ID" value="ACY98096.1"/>
    <property type="molecule type" value="Genomic_DNA"/>
</dbReference>
<dbReference type="HOGENOM" id="CLU_3240791_0_0_11"/>